<accession>A0A401IM53</accession>
<evidence type="ECO:0000313" key="6">
    <source>
        <dbReference type="Proteomes" id="UP000287247"/>
    </source>
</evidence>
<dbReference type="EMBL" id="BDQK01000016">
    <property type="protein sequence ID" value="GBF82315.1"/>
    <property type="molecule type" value="Genomic_DNA"/>
</dbReference>
<dbReference type="InterPro" id="IPR049712">
    <property type="entry name" value="Poly_export"/>
</dbReference>
<dbReference type="PANTHER" id="PTHR33619:SF3">
    <property type="entry name" value="POLYSACCHARIDE EXPORT PROTEIN GFCE-RELATED"/>
    <property type="match status" value="1"/>
</dbReference>
<protein>
    <submittedName>
        <fullName evidence="5">Polysaccharide export protein</fullName>
    </submittedName>
</protein>
<dbReference type="AlphaFoldDB" id="A0A401IM53"/>
<dbReference type="InterPro" id="IPR019554">
    <property type="entry name" value="Soluble_ligand-bd"/>
</dbReference>
<name>A0A401IM53_APHSA</name>
<gene>
    <name evidence="5" type="ORF">AsFPU1_3743</name>
</gene>
<evidence type="ECO:0000259" key="4">
    <source>
        <dbReference type="Pfam" id="PF10531"/>
    </source>
</evidence>
<sequence length="476" mass="51617">MGWILTSPLVSLPILAQTSVRPLEDVPPFKPLPSQPSELLTETEYTLGAGDRIKVTVSPVQEYGGDYQVLVDGTLALPILGNIRVEGLSITQLTDILSKQYAQYVKRPIVTVSLTAPRPLRIGIAGEINSPGSYLLSVAEGQKFPSVTQLIQQAGGLTTVADLNRVQIRRQFKGETLILNLNLWKLLKEGNLTQDITLRDGDSIFIATQATIDVAQTRLLSDANFGISANQEITVAIVGEVNRPGSYRVIPQSNTGNAGTTGNTTRRQPPRLTLAVQQAGGIKPLADIRQVEIRRFNRDGSQQIIPVDLWNLLETGNLEEDVILQQGDTITIPLAKDLPSDEAQSLATASFSPPTIRVQVVGEVRRPGTVEVPPNTPLNQAILAAGGFDQRRAAQGTVELIRLNFNGTVTKQDIDIDFAQGIAENDNPMLKNNDVVLVNRNLLTVASDTLTTIFSPFGALTGFFNFANLFDSNNNN</sequence>
<dbReference type="GO" id="GO:0015159">
    <property type="term" value="F:polysaccharide transmembrane transporter activity"/>
    <property type="evidence" value="ECO:0007669"/>
    <property type="project" value="InterPro"/>
</dbReference>
<keyword evidence="6" id="KW-1185">Reference proteome</keyword>
<dbReference type="Gene3D" id="3.30.1950.10">
    <property type="entry name" value="wza like domain"/>
    <property type="match status" value="1"/>
</dbReference>
<feature type="domain" description="Soluble ligand binding" evidence="4">
    <location>
        <begin position="122"/>
        <end position="177"/>
    </location>
</feature>
<evidence type="ECO:0000313" key="5">
    <source>
        <dbReference type="EMBL" id="GBF82315.1"/>
    </source>
</evidence>
<dbReference type="Proteomes" id="UP000287247">
    <property type="component" value="Unassembled WGS sequence"/>
</dbReference>
<evidence type="ECO:0000256" key="1">
    <source>
        <dbReference type="ARBA" id="ARBA00022729"/>
    </source>
</evidence>
<dbReference type="Pfam" id="PF10531">
    <property type="entry name" value="SLBB"/>
    <property type="match status" value="2"/>
</dbReference>
<comment type="caution">
    <text evidence="5">The sequence shown here is derived from an EMBL/GenBank/DDBJ whole genome shotgun (WGS) entry which is preliminary data.</text>
</comment>
<dbReference type="InterPro" id="IPR003715">
    <property type="entry name" value="Poly_export_N"/>
</dbReference>
<keyword evidence="1" id="KW-0732">Signal</keyword>
<proteinExistence type="predicted"/>
<evidence type="ECO:0000259" key="3">
    <source>
        <dbReference type="Pfam" id="PF02563"/>
    </source>
</evidence>
<feature type="domain" description="Polysaccharide export protein N-terminal" evidence="3">
    <location>
        <begin position="42"/>
        <end position="114"/>
    </location>
</feature>
<reference evidence="6" key="1">
    <citation type="submission" date="2017-05" db="EMBL/GenBank/DDBJ databases">
        <title>Physiological properties and genetic analysis related to exopolysaccharide production of fresh-water unicellular cyanobacterium Aphanothece sacrum, Suizenji Nori, that has been cultured as a food source in Japan.</title>
        <authorList>
            <person name="Kanesaki Y."/>
            <person name="Yoshikawa S."/>
            <person name="Ohki K."/>
        </authorList>
    </citation>
    <scope>NUCLEOTIDE SEQUENCE [LARGE SCALE GENOMIC DNA]</scope>
    <source>
        <strain evidence="6">FPU1</strain>
    </source>
</reference>
<dbReference type="Pfam" id="PF02563">
    <property type="entry name" value="Poly_export"/>
    <property type="match status" value="1"/>
</dbReference>
<evidence type="ECO:0000256" key="2">
    <source>
        <dbReference type="SAM" id="MobiDB-lite"/>
    </source>
</evidence>
<feature type="region of interest" description="Disordered" evidence="2">
    <location>
        <begin position="248"/>
        <end position="267"/>
    </location>
</feature>
<feature type="compositionally biased region" description="Low complexity" evidence="2">
    <location>
        <begin position="254"/>
        <end position="265"/>
    </location>
</feature>
<organism evidence="5 6">
    <name type="scientific">Aphanothece sacrum FPU1</name>
    <dbReference type="NCBI Taxonomy" id="1920663"/>
    <lineage>
        <taxon>Bacteria</taxon>
        <taxon>Bacillati</taxon>
        <taxon>Cyanobacteriota</taxon>
        <taxon>Cyanophyceae</taxon>
        <taxon>Oscillatoriophycideae</taxon>
        <taxon>Chroococcales</taxon>
        <taxon>Aphanothecaceae</taxon>
        <taxon>Aphanothece</taxon>
    </lineage>
</organism>
<dbReference type="PANTHER" id="PTHR33619">
    <property type="entry name" value="POLYSACCHARIDE EXPORT PROTEIN GFCE-RELATED"/>
    <property type="match status" value="1"/>
</dbReference>
<feature type="domain" description="Soluble ligand binding" evidence="4">
    <location>
        <begin position="357"/>
        <end position="410"/>
    </location>
</feature>
<dbReference type="Gene3D" id="3.10.560.10">
    <property type="entry name" value="Outer membrane lipoprotein wza domain like"/>
    <property type="match status" value="3"/>
</dbReference>